<organism evidence="11">
    <name type="scientific">Fairhair virus</name>
    <dbReference type="NCBI Taxonomy" id="2034330"/>
    <lineage>
        <taxon>Viruses</taxon>
        <taxon>Riboviria</taxon>
        <taxon>Orthornavirae</taxon>
        <taxon>Negarnaviricota</taxon>
        <taxon>Polyploviricotina</taxon>
        <taxon>Bunyaviricetes</taxon>
        <taxon>Hareavirales</taxon>
        <taxon>Phenuiviridae</taxon>
        <taxon>Ixovirus</taxon>
        <taxon>Ixovirus norvegiae</taxon>
    </lineage>
</organism>
<evidence type="ECO:0000256" key="8">
    <source>
        <dbReference type="ARBA" id="ARBA00023200"/>
    </source>
</evidence>
<keyword evidence="4" id="KW-0167">Capsid protein</keyword>
<name>A0A286N5Y2_9VIRU</name>
<evidence type="ECO:0000313" key="11">
    <source>
        <dbReference type="EMBL" id="ASY03239.1"/>
    </source>
</evidence>
<evidence type="ECO:0000256" key="4">
    <source>
        <dbReference type="ARBA" id="ARBA00022561"/>
    </source>
</evidence>
<feature type="region of interest" description="Disordered" evidence="10">
    <location>
        <begin position="113"/>
        <end position="145"/>
    </location>
</feature>
<evidence type="ECO:0000256" key="10">
    <source>
        <dbReference type="SAM" id="MobiDB-lite"/>
    </source>
</evidence>
<dbReference type="GO" id="GO:0019013">
    <property type="term" value="C:viral nucleocapsid"/>
    <property type="evidence" value="ECO:0007669"/>
    <property type="project" value="UniProtKB-KW"/>
</dbReference>
<evidence type="ECO:0000256" key="2">
    <source>
        <dbReference type="ARBA" id="ARBA00004328"/>
    </source>
</evidence>
<sequence length="443" mass="48932">MGEREFNLAWLDEASKADFRLQKGDPKPAKKVKETLSRTYAAHLKTGGEESDELQAWLDQDHKDWESAVAERGPVTDKDVWVPRELALLNRDSALEAAAKKAQDRAVKAVQATKRVAAAPERGESQASTSAPPVREEEGPAENSEFAQRLRLKEARTKAVKEAVEAICTKLGIKATEEQEAAGELNWGQVLAELGDYAISPSIVEELKLAYEYQGFDARLVAATMRSKGVSPIHKKEGDKAGAYMDRLTLVVIGLMRGANLDKVRKGMKEANRIKFDALVKHYGLQSKPVDSAAITLPRVVATFPGLAMDVLKVMELGPVRHSTMTSLVENYPREMMFSSFPSLIPAGLGEVTEALLSAYLLFQHQVSLVINKDYPKWDVQKQQASLEGFARAAMDSSYVTERQRILRLVEEGWVEVVDGRVVLSKALDAPVSKAAALYRTRK</sequence>
<dbReference type="EMBL" id="MF141051">
    <property type="protein sequence ID" value="ASY03239.1"/>
    <property type="molecule type" value="Genomic_RNA"/>
</dbReference>
<evidence type="ECO:0000256" key="3">
    <source>
        <dbReference type="ARBA" id="ARBA00014389"/>
    </source>
</evidence>
<dbReference type="GO" id="GO:0030430">
    <property type="term" value="C:host cell cytoplasm"/>
    <property type="evidence" value="ECO:0007669"/>
    <property type="project" value="UniProtKB-SubCell"/>
</dbReference>
<evidence type="ECO:0000256" key="6">
    <source>
        <dbReference type="ARBA" id="ARBA00022884"/>
    </source>
</evidence>
<evidence type="ECO:0000256" key="9">
    <source>
        <dbReference type="ARBA" id="ARBA00033344"/>
    </source>
</evidence>
<keyword evidence="8" id="KW-1035">Host cytoplasm</keyword>
<evidence type="ECO:0000256" key="5">
    <source>
        <dbReference type="ARBA" id="ARBA00022844"/>
    </source>
</evidence>
<dbReference type="Pfam" id="PF05733">
    <property type="entry name" value="Tenui_N"/>
    <property type="match status" value="1"/>
</dbReference>
<keyword evidence="6" id="KW-0694">RNA-binding</keyword>
<keyword evidence="7 11" id="KW-0543">Viral nucleoprotein</keyword>
<evidence type="ECO:0000256" key="7">
    <source>
        <dbReference type="ARBA" id="ARBA00023086"/>
    </source>
</evidence>
<dbReference type="InterPro" id="IPR009522">
    <property type="entry name" value="Capsid_Phlebovir/Tenuivir"/>
</dbReference>
<dbReference type="GO" id="GO:0003723">
    <property type="term" value="F:RNA binding"/>
    <property type="evidence" value="ECO:0007669"/>
    <property type="project" value="UniProtKB-KW"/>
</dbReference>
<evidence type="ECO:0000256" key="1">
    <source>
        <dbReference type="ARBA" id="ARBA00004192"/>
    </source>
</evidence>
<reference evidence="11" key="1">
    <citation type="submission" date="2017-05" db="EMBL/GenBank/DDBJ databases">
        <title>Revealing the virome of Ixodes ricinus ticks from northern Europe.</title>
        <authorList>
            <person name="Pettersson J.H.-O."/>
            <person name="Shi M."/>
            <person name="Bohlin J."/>
            <person name="Eldholm V."/>
            <person name="Brynildsrud O.B."/>
            <person name="Paulsen K.M."/>
            <person name="Andreassen A."/>
            <person name="Holmes E.C."/>
        </authorList>
    </citation>
    <scope>NUCLEOTIDE SEQUENCE</scope>
    <source>
        <strain evidence="11">NOR/H3/Skanevik/2014</strain>
    </source>
</reference>
<protein>
    <recommendedName>
        <fullName evidence="3">Nucleoprotein</fullName>
    </recommendedName>
    <alternativeName>
        <fullName evidence="9">Nucleocapsid protein</fullName>
    </alternativeName>
</protein>
<accession>A0A286N5Y2</accession>
<proteinExistence type="predicted"/>
<keyword evidence="5" id="KW-0946">Virion</keyword>
<comment type="subcellular location">
    <subcellularLocation>
        <location evidence="1">Host cytoplasm</location>
    </subcellularLocation>
    <subcellularLocation>
        <location evidence="2">Virion</location>
    </subcellularLocation>
</comment>